<feature type="compositionally biased region" description="Polar residues" evidence="2">
    <location>
        <begin position="907"/>
        <end position="924"/>
    </location>
</feature>
<evidence type="ECO:0000313" key="5">
    <source>
        <dbReference type="RefSeq" id="XP_013785785.2"/>
    </source>
</evidence>
<dbReference type="SMART" id="SM01272">
    <property type="entry name" value="LsmAD"/>
    <property type="match status" value="1"/>
</dbReference>
<dbReference type="PANTHER" id="PTHR12854">
    <property type="entry name" value="ATAXIN 2-RELATED"/>
    <property type="match status" value="1"/>
</dbReference>
<feature type="region of interest" description="Disordered" evidence="2">
    <location>
        <begin position="1"/>
        <end position="25"/>
    </location>
</feature>
<dbReference type="Proteomes" id="UP000694941">
    <property type="component" value="Unplaced"/>
</dbReference>
<feature type="domain" description="LsmAD" evidence="3">
    <location>
        <begin position="199"/>
        <end position="265"/>
    </location>
</feature>
<dbReference type="InterPro" id="IPR009604">
    <property type="entry name" value="LsmAD_domain"/>
</dbReference>
<dbReference type="Pfam" id="PF06741">
    <property type="entry name" value="LsmAD"/>
    <property type="match status" value="1"/>
</dbReference>
<feature type="region of interest" description="Disordered" evidence="2">
    <location>
        <begin position="736"/>
        <end position="837"/>
    </location>
</feature>
<evidence type="ECO:0000259" key="3">
    <source>
        <dbReference type="SMART" id="SM01272"/>
    </source>
</evidence>
<evidence type="ECO:0000256" key="1">
    <source>
        <dbReference type="ARBA" id="ARBA00007503"/>
    </source>
</evidence>
<organism evidence="4 5">
    <name type="scientific">Limulus polyphemus</name>
    <name type="common">Atlantic horseshoe crab</name>
    <dbReference type="NCBI Taxonomy" id="6850"/>
    <lineage>
        <taxon>Eukaryota</taxon>
        <taxon>Metazoa</taxon>
        <taxon>Ecdysozoa</taxon>
        <taxon>Arthropoda</taxon>
        <taxon>Chelicerata</taxon>
        <taxon>Merostomata</taxon>
        <taxon>Xiphosura</taxon>
        <taxon>Limulidae</taxon>
        <taxon>Limulus</taxon>
    </lineage>
</organism>
<dbReference type="Pfam" id="PF07145">
    <property type="entry name" value="PAM2"/>
    <property type="match status" value="1"/>
</dbReference>
<feature type="compositionally biased region" description="Polar residues" evidence="2">
    <location>
        <begin position="312"/>
        <end position="322"/>
    </location>
</feature>
<feature type="region of interest" description="Disordered" evidence="2">
    <location>
        <begin position="901"/>
        <end position="924"/>
    </location>
</feature>
<gene>
    <name evidence="5 6 7" type="primary">LOC106469819</name>
</gene>
<feature type="region of interest" description="Disordered" evidence="2">
    <location>
        <begin position="852"/>
        <end position="873"/>
    </location>
</feature>
<dbReference type="InterPro" id="IPR045117">
    <property type="entry name" value="ATXN2-like"/>
</dbReference>
<dbReference type="RefSeq" id="XP_022254086.1">
    <property type="nucleotide sequence ID" value="XM_022398378.1"/>
</dbReference>
<reference evidence="5 6" key="1">
    <citation type="submission" date="2025-05" db="UniProtKB">
        <authorList>
            <consortium name="RefSeq"/>
        </authorList>
    </citation>
    <scope>IDENTIFICATION</scope>
    <source>
        <tissue evidence="5 6">Muscle</tissue>
    </source>
</reference>
<feature type="region of interest" description="Disordered" evidence="2">
    <location>
        <begin position="312"/>
        <end position="378"/>
    </location>
</feature>
<feature type="compositionally biased region" description="Polar residues" evidence="2">
    <location>
        <begin position="736"/>
        <end position="781"/>
    </location>
</feature>
<accession>A0ABM1BNW7</accession>
<keyword evidence="4" id="KW-1185">Reference proteome</keyword>
<feature type="compositionally biased region" description="Low complexity" evidence="2">
    <location>
        <begin position="323"/>
        <end position="338"/>
    </location>
</feature>
<feature type="compositionally biased region" description="Polar residues" evidence="2">
    <location>
        <begin position="1"/>
        <end position="16"/>
    </location>
</feature>
<evidence type="ECO:0000256" key="2">
    <source>
        <dbReference type="SAM" id="MobiDB-lite"/>
    </source>
</evidence>
<dbReference type="RefSeq" id="XP_013785785.2">
    <property type="nucleotide sequence ID" value="XM_013930331.2"/>
</dbReference>
<sequence>MNSNTMRKNRSNTTSKPTRHKGPQEKGVAVYVEGVYSNARFMHGAASLVGCIVQVQVKNGNLIEGIFKTFSPKMELVLEMPHRVHKNSTSIAPLQGLGENLNSFITNYSAQDSTTEKLIFSLEDVVMVKAVNVDLDYATRGFTDSSISKFNGEIFERELEPWEGHSDGYDETISLDSDRKEAKNGWDPNEMFRKNAEKFGVTSTYDSTLQGYTVPLEPKNTEEYKKQEAKAVKIAQEIENSQQYLSRIAVENGDEEEKYSAVIRPLESTQTSSNQYILPQRRRSGPGNKQVRNVIPPSSLYSSKISQHTVSPAYSQCHKSTASMSSPISNSVTTSSPIYVSSKPPLPPQASVTPTQRQPLNPCQPQNTANYQESKEKRVNGVSVPFECKIEDPKLTSVTESKENISCVMQVTSCEVVTQEPVTTVAKPNQRIKGGNQKGRNEQLAEFKRFSSDFRLMEEPKEQREQHKDFMQPKTESVAALQESKNINKDTNEKGSEKRIEMGKNIPVADIGTPTAPDSAAEKLYFNPNEREFTLNPNAKSFTPRTSLSASTSPAPVVMQQHRMHTQSPVVALPQQPMVLGMGQPTFTTMQPQYVMSSPGNVSLAPQFPQTVGVSQGQRFKKPHQIAMQQRHDMMPCVHVAAATGQPILAPATIPTPPQLAMSYPSQAVVQAGGPQPGMPYAQVYPVLSRMMSPQPVGMVPTSPTVSYGEYVQVAGHIYMSPQMGVPVSGVQNFIHQASSGPHSAPSTPQSQTPGTSFHASSSIHQLPTAPYVTSVQTPTPAGQPGHAHTPQPVVYSQMMPQPSMLHPGPQSLNTSQAHHLNQNHSHPHHISFSGAPQSMILMPHGHYSVASGHHAFQGHPSHGHSPGNYTGTPTNVIPHMPMTIIPTSCAMGPNPMVNAPFIAHPQGTSQGQPNPVQPYPQSH</sequence>
<protein>
    <submittedName>
        <fullName evidence="5 6">Ataxin-2-like protein isoform X1</fullName>
    </submittedName>
</protein>
<proteinExistence type="inferred from homology"/>
<feature type="compositionally biased region" description="Polar residues" evidence="2">
    <location>
        <begin position="350"/>
        <end position="372"/>
    </location>
</feature>
<dbReference type="GeneID" id="106469819"/>
<dbReference type="PANTHER" id="PTHR12854:SF7">
    <property type="entry name" value="ATAXIN-2 HOMOLOG"/>
    <property type="match status" value="1"/>
</dbReference>
<dbReference type="RefSeq" id="XP_022254085.1">
    <property type="nucleotide sequence ID" value="XM_022398377.1"/>
</dbReference>
<dbReference type="Pfam" id="PF14438">
    <property type="entry name" value="SM-ATX"/>
    <property type="match status" value="1"/>
</dbReference>
<evidence type="ECO:0000313" key="7">
    <source>
        <dbReference type="RefSeq" id="XP_022254086.1"/>
    </source>
</evidence>
<name>A0ABM1BNW7_LIMPO</name>
<comment type="similarity">
    <text evidence="1">Belongs to the ataxin-2 family.</text>
</comment>
<evidence type="ECO:0000313" key="4">
    <source>
        <dbReference type="Proteomes" id="UP000694941"/>
    </source>
</evidence>
<dbReference type="InterPro" id="IPR025852">
    <property type="entry name" value="SM_dom_ATX"/>
</dbReference>
<dbReference type="InterPro" id="IPR009818">
    <property type="entry name" value="PAM2_motif"/>
</dbReference>
<evidence type="ECO:0000313" key="6">
    <source>
        <dbReference type="RefSeq" id="XP_022254085.1"/>
    </source>
</evidence>